<dbReference type="SUPFAM" id="SSF56436">
    <property type="entry name" value="C-type lectin-like"/>
    <property type="match status" value="1"/>
</dbReference>
<evidence type="ECO:0000256" key="1">
    <source>
        <dbReference type="SAM" id="MobiDB-lite"/>
    </source>
</evidence>
<evidence type="ECO:0000313" key="3">
    <source>
        <dbReference type="Proteomes" id="UP000016666"/>
    </source>
</evidence>
<dbReference type="Gene3D" id="3.10.100.10">
    <property type="entry name" value="Mannose-Binding Protein A, subunit A"/>
    <property type="match status" value="1"/>
</dbReference>
<accession>A0A493SXM9</accession>
<feature type="compositionally biased region" description="Pro residues" evidence="1">
    <location>
        <begin position="514"/>
        <end position="527"/>
    </location>
</feature>
<dbReference type="InterPro" id="IPR016187">
    <property type="entry name" value="CTDL_fold"/>
</dbReference>
<feature type="compositionally biased region" description="Basic residues" evidence="1">
    <location>
        <begin position="547"/>
        <end position="556"/>
    </location>
</feature>
<feature type="compositionally biased region" description="Pro residues" evidence="1">
    <location>
        <begin position="78"/>
        <end position="89"/>
    </location>
</feature>
<evidence type="ECO:0008006" key="4">
    <source>
        <dbReference type="Google" id="ProtNLM"/>
    </source>
</evidence>
<evidence type="ECO:0000313" key="2">
    <source>
        <dbReference type="Ensembl" id="ENSAPLP00000018225.1"/>
    </source>
</evidence>
<feature type="compositionally biased region" description="Gly residues" evidence="1">
    <location>
        <begin position="226"/>
        <end position="235"/>
    </location>
</feature>
<organism evidence="2 3">
    <name type="scientific">Anas platyrhynchos platyrhynchos</name>
    <name type="common">Northern mallard</name>
    <dbReference type="NCBI Taxonomy" id="8840"/>
    <lineage>
        <taxon>Eukaryota</taxon>
        <taxon>Metazoa</taxon>
        <taxon>Chordata</taxon>
        <taxon>Craniata</taxon>
        <taxon>Vertebrata</taxon>
        <taxon>Euteleostomi</taxon>
        <taxon>Archelosauria</taxon>
        <taxon>Archosauria</taxon>
        <taxon>Dinosauria</taxon>
        <taxon>Saurischia</taxon>
        <taxon>Theropoda</taxon>
        <taxon>Coelurosauria</taxon>
        <taxon>Aves</taxon>
        <taxon>Neognathae</taxon>
        <taxon>Galloanserae</taxon>
        <taxon>Anseriformes</taxon>
        <taxon>Anatidae</taxon>
        <taxon>Anatinae</taxon>
        <taxon>Anas</taxon>
    </lineage>
</organism>
<feature type="region of interest" description="Disordered" evidence="1">
    <location>
        <begin position="76"/>
        <end position="136"/>
    </location>
</feature>
<feature type="compositionally biased region" description="Low complexity" evidence="1">
    <location>
        <begin position="281"/>
        <end position="292"/>
    </location>
</feature>
<feature type="region of interest" description="Disordered" evidence="1">
    <location>
        <begin position="474"/>
        <end position="556"/>
    </location>
</feature>
<feature type="region of interest" description="Disordered" evidence="1">
    <location>
        <begin position="225"/>
        <end position="301"/>
    </location>
</feature>
<reference evidence="2" key="2">
    <citation type="submission" date="2025-08" db="UniProtKB">
        <authorList>
            <consortium name="Ensembl"/>
        </authorList>
    </citation>
    <scope>IDENTIFICATION</scope>
</reference>
<feature type="compositionally biased region" description="Polar residues" evidence="1">
    <location>
        <begin position="484"/>
        <end position="498"/>
    </location>
</feature>
<reference evidence="2" key="3">
    <citation type="submission" date="2025-09" db="UniProtKB">
        <authorList>
            <consortium name="Ensembl"/>
        </authorList>
    </citation>
    <scope>IDENTIFICATION</scope>
</reference>
<dbReference type="AlphaFoldDB" id="A0A493SXM9"/>
<dbReference type="Ensembl" id="ENSAPLT00000031041.1">
    <property type="protein sequence ID" value="ENSAPLP00000018225.1"/>
    <property type="gene ID" value="ENSAPLG00000018026.1"/>
</dbReference>
<reference evidence="3" key="1">
    <citation type="submission" date="2017-10" db="EMBL/GenBank/DDBJ databases">
        <title>A new Pekin duck reference genome.</title>
        <authorList>
            <person name="Hou Z.-C."/>
            <person name="Zhou Z.-K."/>
            <person name="Zhu F."/>
            <person name="Hou S.-S."/>
        </authorList>
    </citation>
    <scope>NUCLEOTIDE SEQUENCE [LARGE SCALE GENOMIC DNA]</scope>
</reference>
<dbReference type="InterPro" id="IPR016186">
    <property type="entry name" value="C-type_lectin-like/link_sf"/>
</dbReference>
<name>A0A493SXM9_ANAPP</name>
<dbReference type="Proteomes" id="UP000016666">
    <property type="component" value="Unassembled WGS sequence"/>
</dbReference>
<protein>
    <recommendedName>
        <fullName evidence="4">C-type lectin domain-containing protein</fullName>
    </recommendedName>
</protein>
<keyword evidence="3" id="KW-1185">Reference proteome</keyword>
<proteinExistence type="predicted"/>
<sequence>MLPAPALFYLVPNPQTSPPVRWRGQREQCPRSSPRGCAGLGAPRCAKHKPRALTAELCEITQLGLQPPPSRALLLPRAPRPLPDPPCPAAPAGSRTKGLGTEGRAWGDLRESTPTRCTGVPAASLAQPQPVPAAPRPPLHHPTPCLVPVGARCGVTPAPCWALPPLSHLGAQQPLAPGPPHFPISPFSLLSPPADPGHGVVLAHRQSWRRARRLPWHGQRRLIAGREGGQHGGGQQQRALHPLPPRRRHPQPLRAAPGRAGPKPRSHTVCLISALAPAQPPRAQQGRQQRGARPPPARPIKGRRCWTHAAASPSASVRLPRVIPVCFGAGMTFSGRLCCASPRPPPCPRGDKTPGAARSVDTRTRALLLLDTVVSCQGSEMAPTWTPGLWLLGCLLLVPALWGQDLSELSDCSPGWVPVSGGCLGFFPWELSWSRAEAFCRRFGSSTHLASVHSEEELDEEVWIGLHRPLRISPRGKQKPAATENLSSASPSPRATQRPQHPQCPWCLHHHPLPQHPLPQHPLPQHPLPTRAQPQAPNKGPSPMQGCRRRLLCRVP</sequence>